<evidence type="ECO:0000256" key="2">
    <source>
        <dbReference type="ARBA" id="ARBA00022705"/>
    </source>
</evidence>
<dbReference type="InterPro" id="IPR016195">
    <property type="entry name" value="Pol/histidinol_Pase-like"/>
</dbReference>
<dbReference type="GO" id="GO:0003677">
    <property type="term" value="F:DNA binding"/>
    <property type="evidence" value="ECO:0007669"/>
    <property type="project" value="InterPro"/>
</dbReference>
<dbReference type="Pfam" id="PF14716">
    <property type="entry name" value="HHH_8"/>
    <property type="match status" value="1"/>
</dbReference>
<dbReference type="InterPro" id="IPR003141">
    <property type="entry name" value="Pol/His_phosphatase_N"/>
</dbReference>
<dbReference type="GO" id="GO:0005829">
    <property type="term" value="C:cytosol"/>
    <property type="evidence" value="ECO:0007669"/>
    <property type="project" value="TreeGrafter"/>
</dbReference>
<reference evidence="6 7" key="1">
    <citation type="submission" date="2018-03" db="EMBL/GenBank/DDBJ databases">
        <title>Genomic Encyclopedia of Type Strains, Phase III (KMG-III): the genomes of soil and plant-associated and newly described type strains.</title>
        <authorList>
            <person name="Whitman W."/>
        </authorList>
    </citation>
    <scope>NUCLEOTIDE SEQUENCE [LARGE SCALE GENOMIC DNA]</scope>
    <source>
        <strain evidence="6 7">CGMCC 1.9313</strain>
    </source>
</reference>
<dbReference type="PANTHER" id="PTHR36928:SF1">
    <property type="entry name" value="PHOSPHATASE YCDX-RELATED"/>
    <property type="match status" value="1"/>
</dbReference>
<evidence type="ECO:0000259" key="3">
    <source>
        <dbReference type="SMART" id="SM00278"/>
    </source>
</evidence>
<dbReference type="Gene3D" id="3.30.460.10">
    <property type="entry name" value="Beta Polymerase, domain 2"/>
    <property type="match status" value="1"/>
</dbReference>
<dbReference type="InterPro" id="IPR050243">
    <property type="entry name" value="PHP_phosphatase"/>
</dbReference>
<feature type="domain" description="DNA-directed DNA polymerase X" evidence="5">
    <location>
        <begin position="1"/>
        <end position="281"/>
    </location>
</feature>
<dbReference type="PANTHER" id="PTHR36928">
    <property type="entry name" value="PHOSPHATASE YCDX-RELATED"/>
    <property type="match status" value="1"/>
</dbReference>
<dbReference type="InterPro" id="IPR003583">
    <property type="entry name" value="Hlx-hairpin-Hlx_DNA-bd_motif"/>
</dbReference>
<accession>A0A2T0UC26</accession>
<dbReference type="Proteomes" id="UP000238034">
    <property type="component" value="Unassembled WGS sequence"/>
</dbReference>
<evidence type="ECO:0000259" key="4">
    <source>
        <dbReference type="SMART" id="SM00481"/>
    </source>
</evidence>
<sequence length="549" mass="60727">MELQGEKSFKTKTIANAALAIGKLPFDVATKSLEELAAVKVIGKSVAAKVREIVETGTMKELEALLAETPPGVVEIMSIKGLGPKKVLVIWKELGIENIGELFYACNENRLMEAKGFGLKTQEDIRKSIEFKMANSGRFLYAHVHGFAKGLLSGLREIAGTELISFTGAFRRKAEIVDGLDILIGAPVLEEVVSWIESSEDLQLVERKDDVLTAESGSGVKVYIRFCTAEAYFKELVLQTGSAEHLEELSSRVKEVPSVIASEEEYYRAAGLPFIEPELREGVFEFSLAEKNALPQLICYEDLKGTLHNHSTWSDGASSLEEMARFCRDEMKIEYLGICDHSKSAFYAKGLSEERVLAQHAEIDALNAKLSPFKIFKGIESDILFDGSLDYPVEILSQFDFIVASIHSVFKMSEEKATSRLIKAIENPYTTILGHPTGRLLLSRSGYPVDIPKVIDACAANGVVIEINANPLRLDIDWRWHQYAIEKGVMLSVNPDAHSVRGFNDIHYGIIAARKGGVAAENCLNALNLTEISAFFESRRAHENTHHTI</sequence>
<feature type="domain" description="Helix-hairpin-helix DNA-binding motif class 1" evidence="3">
    <location>
        <begin position="74"/>
        <end position="93"/>
    </location>
</feature>
<dbReference type="Gene3D" id="1.10.150.20">
    <property type="entry name" value="5' to 3' exonuclease, C-terminal subdomain"/>
    <property type="match status" value="1"/>
</dbReference>
<evidence type="ECO:0000259" key="5">
    <source>
        <dbReference type="SMART" id="SM00483"/>
    </source>
</evidence>
<organism evidence="6 7">
    <name type="scientific">Arcticibacter pallidicorallinus</name>
    <dbReference type="NCBI Taxonomy" id="1259464"/>
    <lineage>
        <taxon>Bacteria</taxon>
        <taxon>Pseudomonadati</taxon>
        <taxon>Bacteroidota</taxon>
        <taxon>Sphingobacteriia</taxon>
        <taxon>Sphingobacteriales</taxon>
        <taxon>Sphingobacteriaceae</taxon>
        <taxon>Arcticibacter</taxon>
    </lineage>
</organism>
<dbReference type="GO" id="GO:0008270">
    <property type="term" value="F:zinc ion binding"/>
    <property type="evidence" value="ECO:0007669"/>
    <property type="project" value="TreeGrafter"/>
</dbReference>
<proteinExistence type="predicted"/>
<dbReference type="GO" id="GO:0003887">
    <property type="term" value="F:DNA-directed DNA polymerase activity"/>
    <property type="evidence" value="ECO:0007669"/>
    <property type="project" value="InterPro"/>
</dbReference>
<dbReference type="SUPFAM" id="SSF81301">
    <property type="entry name" value="Nucleotidyltransferase"/>
    <property type="match status" value="1"/>
</dbReference>
<keyword evidence="1" id="KW-0237">DNA synthesis</keyword>
<dbReference type="SMART" id="SM00483">
    <property type="entry name" value="POLXc"/>
    <property type="match status" value="1"/>
</dbReference>
<evidence type="ECO:0000313" key="7">
    <source>
        <dbReference type="Proteomes" id="UP000238034"/>
    </source>
</evidence>
<dbReference type="Gene3D" id="1.10.150.110">
    <property type="entry name" value="DNA polymerase beta, N-terminal domain-like"/>
    <property type="match status" value="1"/>
</dbReference>
<evidence type="ECO:0000313" key="6">
    <source>
        <dbReference type="EMBL" id="PRY55469.1"/>
    </source>
</evidence>
<feature type="domain" description="Polymerase/histidinol phosphatase N-terminal" evidence="4">
    <location>
        <begin position="305"/>
        <end position="385"/>
    </location>
</feature>
<dbReference type="PIRSF" id="PIRSF005047">
    <property type="entry name" value="UCP005047_YshC"/>
    <property type="match status" value="1"/>
</dbReference>
<dbReference type="InterPro" id="IPR010994">
    <property type="entry name" value="RuvA_2-like"/>
</dbReference>
<dbReference type="InterPro" id="IPR022311">
    <property type="entry name" value="PolX-like"/>
</dbReference>
<gene>
    <name evidence="6" type="ORF">B0I27_101440</name>
</gene>
<dbReference type="GO" id="GO:0006281">
    <property type="term" value="P:DNA repair"/>
    <property type="evidence" value="ECO:0007669"/>
    <property type="project" value="InterPro"/>
</dbReference>
<keyword evidence="7" id="KW-1185">Reference proteome</keyword>
<dbReference type="InterPro" id="IPR027421">
    <property type="entry name" value="DNA_pol_lamdba_lyase_dom_sf"/>
</dbReference>
<dbReference type="Gene3D" id="3.20.20.140">
    <property type="entry name" value="Metal-dependent hydrolases"/>
    <property type="match status" value="1"/>
</dbReference>
<dbReference type="SUPFAM" id="SSF89550">
    <property type="entry name" value="PHP domain-like"/>
    <property type="match status" value="1"/>
</dbReference>
<keyword evidence="2" id="KW-0235">DNA replication</keyword>
<comment type="caution">
    <text evidence="6">The sequence shown here is derived from an EMBL/GenBank/DDBJ whole genome shotgun (WGS) entry which is preliminary data.</text>
</comment>
<dbReference type="SUPFAM" id="SSF47781">
    <property type="entry name" value="RuvA domain 2-like"/>
    <property type="match status" value="1"/>
</dbReference>
<dbReference type="CDD" id="cd07436">
    <property type="entry name" value="PHP_PolX"/>
    <property type="match status" value="1"/>
</dbReference>
<dbReference type="EMBL" id="PVTH01000001">
    <property type="protein sequence ID" value="PRY55469.1"/>
    <property type="molecule type" value="Genomic_DNA"/>
</dbReference>
<dbReference type="SMART" id="SM00278">
    <property type="entry name" value="HhH1"/>
    <property type="match status" value="3"/>
</dbReference>
<feature type="domain" description="Helix-hairpin-helix DNA-binding motif class 1" evidence="3">
    <location>
        <begin position="34"/>
        <end position="53"/>
    </location>
</feature>
<protein>
    <submittedName>
        <fullName evidence="6">DNA polymerase (Family 10)</fullName>
    </submittedName>
</protein>
<dbReference type="Pfam" id="PF14520">
    <property type="entry name" value="HHH_5"/>
    <property type="match status" value="1"/>
</dbReference>
<dbReference type="GO" id="GO:0071978">
    <property type="term" value="P:bacterial-type flagellum-dependent swarming motility"/>
    <property type="evidence" value="ECO:0007669"/>
    <property type="project" value="TreeGrafter"/>
</dbReference>
<dbReference type="SUPFAM" id="SSF47802">
    <property type="entry name" value="DNA polymerase beta, N-terminal domain-like"/>
    <property type="match status" value="1"/>
</dbReference>
<name>A0A2T0UC26_9SPHI</name>
<dbReference type="SMART" id="SM00481">
    <property type="entry name" value="POLIIIAc"/>
    <property type="match status" value="1"/>
</dbReference>
<dbReference type="InterPro" id="IPR002054">
    <property type="entry name" value="DNA-dir_DNA_pol_X"/>
</dbReference>
<dbReference type="InterPro" id="IPR043519">
    <property type="entry name" value="NT_sf"/>
</dbReference>
<dbReference type="AlphaFoldDB" id="A0A2T0UC26"/>
<dbReference type="InterPro" id="IPR010996">
    <property type="entry name" value="HHH_MUS81"/>
</dbReference>
<evidence type="ECO:0000256" key="1">
    <source>
        <dbReference type="ARBA" id="ARBA00022634"/>
    </source>
</evidence>
<dbReference type="GO" id="GO:0042578">
    <property type="term" value="F:phosphoric ester hydrolase activity"/>
    <property type="evidence" value="ECO:0007669"/>
    <property type="project" value="TreeGrafter"/>
</dbReference>
<feature type="domain" description="Helix-hairpin-helix DNA-binding motif class 1" evidence="3">
    <location>
        <begin position="109"/>
        <end position="128"/>
    </location>
</feature>
<dbReference type="InterPro" id="IPR047967">
    <property type="entry name" value="PolX_PHP"/>
</dbReference>